<protein>
    <recommendedName>
        <fullName evidence="3">dolichol kinase</fullName>
        <ecNumber evidence="3">2.7.1.108</ecNumber>
    </recommendedName>
</protein>
<dbReference type="InterPro" id="IPR032974">
    <property type="entry name" value="Polypren_kinase"/>
</dbReference>
<keyword evidence="5 10" id="KW-0812">Transmembrane</keyword>
<evidence type="ECO:0000256" key="2">
    <source>
        <dbReference type="ARBA" id="ARBA00010794"/>
    </source>
</evidence>
<feature type="transmembrane region" description="Helical" evidence="10">
    <location>
        <begin position="236"/>
        <end position="257"/>
    </location>
</feature>
<dbReference type="GO" id="GO:0043048">
    <property type="term" value="P:dolichyl monophosphate biosynthetic process"/>
    <property type="evidence" value="ECO:0007669"/>
    <property type="project" value="TreeGrafter"/>
</dbReference>
<feature type="transmembrane region" description="Helical" evidence="10">
    <location>
        <begin position="362"/>
        <end position="382"/>
    </location>
</feature>
<keyword evidence="6" id="KW-0418">Kinase</keyword>
<dbReference type="AlphaFoldDB" id="A0A9P0GPL6"/>
<sequence>MDEFTKINKITVRPGADSGLWALFLLPLSVIISTIKHSIIATPTYKLASLVCMGMMLTSVIISMQKWKNQKLKVINIWIVLASLFTTSLCLLCLHKGFVFSLLSGLWSTLIFMVIYKYILRKFKECFTLGEAGIVSQGIVILIYFTIMNVLNHSTRSTPFKSNMQISTLIIQIGMLGIAVIAYTSHSFNIRGTKSFYFLAIAVIFILIFLPLHLLLKCSPVLWIINQMIDDWSSLKLIMFWIFCSVVAVLAISKQILYAQKSSTTTRKVFHLLAVVVYIPGLIYKCSFLYLASGVVTGIFFALEILRLLQMPPLGTHLQEGFVVFSDEKDGNVALTPIYLLAGCSLPIWIHPSPCDVTNSATFTLLPLLSGLLAIGVGDTAASVVGSNFGRHFWPGTKKTIEGTAACIISQVGLIFIILYFGFLPDLVPETSFRILLAIITSSIVEAKTTQVDNLVLPLIMYIILI</sequence>
<dbReference type="GO" id="GO:0004168">
    <property type="term" value="F:dolichol kinase activity"/>
    <property type="evidence" value="ECO:0007669"/>
    <property type="project" value="UniProtKB-EC"/>
</dbReference>
<keyword evidence="7" id="KW-0256">Endoplasmic reticulum</keyword>
<feature type="transmembrane region" description="Helical" evidence="10">
    <location>
        <begin position="196"/>
        <end position="216"/>
    </location>
</feature>
<proteinExistence type="inferred from homology"/>
<dbReference type="PANTHER" id="PTHR13205">
    <property type="entry name" value="TRANSMEMBRANE PROTEIN 15-RELATED"/>
    <property type="match status" value="1"/>
</dbReference>
<gene>
    <name evidence="11" type="ORF">PHAECO_LOCUS3091</name>
</gene>
<comment type="similarity">
    <text evidence="2">Belongs to the polyprenol kinase family.</text>
</comment>
<organism evidence="11 12">
    <name type="scientific">Phaedon cochleariae</name>
    <name type="common">Mustard beetle</name>
    <dbReference type="NCBI Taxonomy" id="80249"/>
    <lineage>
        <taxon>Eukaryota</taxon>
        <taxon>Metazoa</taxon>
        <taxon>Ecdysozoa</taxon>
        <taxon>Arthropoda</taxon>
        <taxon>Hexapoda</taxon>
        <taxon>Insecta</taxon>
        <taxon>Pterygota</taxon>
        <taxon>Neoptera</taxon>
        <taxon>Endopterygota</taxon>
        <taxon>Coleoptera</taxon>
        <taxon>Polyphaga</taxon>
        <taxon>Cucujiformia</taxon>
        <taxon>Chrysomeloidea</taxon>
        <taxon>Chrysomelidae</taxon>
        <taxon>Chrysomelinae</taxon>
        <taxon>Chrysomelini</taxon>
        <taxon>Phaedon</taxon>
    </lineage>
</organism>
<dbReference type="Proteomes" id="UP001153737">
    <property type="component" value="Chromosome 12"/>
</dbReference>
<evidence type="ECO:0000256" key="10">
    <source>
        <dbReference type="SAM" id="Phobius"/>
    </source>
</evidence>
<reference evidence="11" key="2">
    <citation type="submission" date="2022-10" db="EMBL/GenBank/DDBJ databases">
        <authorList>
            <consortium name="ENA_rothamsted_submissions"/>
            <consortium name="culmorum"/>
            <person name="King R."/>
        </authorList>
    </citation>
    <scope>NUCLEOTIDE SEQUENCE</scope>
</reference>
<name>A0A9P0GPL6_PHACE</name>
<evidence type="ECO:0000313" key="11">
    <source>
        <dbReference type="EMBL" id="CAH1119357.1"/>
    </source>
</evidence>
<evidence type="ECO:0000256" key="9">
    <source>
        <dbReference type="ARBA" id="ARBA00023136"/>
    </source>
</evidence>
<feature type="transmembrane region" description="Helical" evidence="10">
    <location>
        <begin position="45"/>
        <end position="62"/>
    </location>
</feature>
<feature type="transmembrane region" description="Helical" evidence="10">
    <location>
        <begin position="74"/>
        <end position="94"/>
    </location>
</feature>
<keyword evidence="9 10" id="KW-0472">Membrane</keyword>
<dbReference type="PANTHER" id="PTHR13205:SF15">
    <property type="entry name" value="DOLICHOL KINASE"/>
    <property type="match status" value="1"/>
</dbReference>
<evidence type="ECO:0000256" key="6">
    <source>
        <dbReference type="ARBA" id="ARBA00022777"/>
    </source>
</evidence>
<feature type="transmembrane region" description="Helical" evidence="10">
    <location>
        <begin position="100"/>
        <end position="120"/>
    </location>
</feature>
<evidence type="ECO:0000256" key="5">
    <source>
        <dbReference type="ARBA" id="ARBA00022692"/>
    </source>
</evidence>
<reference evidence="11" key="1">
    <citation type="submission" date="2022-01" db="EMBL/GenBank/DDBJ databases">
        <authorList>
            <person name="King R."/>
        </authorList>
    </citation>
    <scope>NUCLEOTIDE SEQUENCE</scope>
</reference>
<evidence type="ECO:0000313" key="12">
    <source>
        <dbReference type="Proteomes" id="UP001153737"/>
    </source>
</evidence>
<dbReference type="EMBL" id="OU896718">
    <property type="protein sequence ID" value="CAH1119357.1"/>
    <property type="molecule type" value="Genomic_DNA"/>
</dbReference>
<evidence type="ECO:0000256" key="4">
    <source>
        <dbReference type="ARBA" id="ARBA00022679"/>
    </source>
</evidence>
<dbReference type="GO" id="GO:0005789">
    <property type="term" value="C:endoplasmic reticulum membrane"/>
    <property type="evidence" value="ECO:0007669"/>
    <property type="project" value="UniProtKB-SubCell"/>
</dbReference>
<evidence type="ECO:0000256" key="3">
    <source>
        <dbReference type="ARBA" id="ARBA00012132"/>
    </source>
</evidence>
<keyword evidence="12" id="KW-1185">Reference proteome</keyword>
<accession>A0A9P0GPL6</accession>
<comment type="subcellular location">
    <subcellularLocation>
        <location evidence="1">Endoplasmic reticulum membrane</location>
        <topology evidence="1">Multi-pass membrane protein</topology>
    </subcellularLocation>
</comment>
<dbReference type="EC" id="2.7.1.108" evidence="3"/>
<feature type="transmembrane region" description="Helical" evidence="10">
    <location>
        <begin position="20"/>
        <end position="39"/>
    </location>
</feature>
<feature type="transmembrane region" description="Helical" evidence="10">
    <location>
        <begin position="164"/>
        <end position="184"/>
    </location>
</feature>
<keyword evidence="4" id="KW-0808">Transferase</keyword>
<feature type="transmembrane region" description="Helical" evidence="10">
    <location>
        <begin position="269"/>
        <end position="284"/>
    </location>
</feature>
<evidence type="ECO:0000256" key="7">
    <source>
        <dbReference type="ARBA" id="ARBA00022824"/>
    </source>
</evidence>
<feature type="transmembrane region" description="Helical" evidence="10">
    <location>
        <begin position="132"/>
        <end position="152"/>
    </location>
</feature>
<evidence type="ECO:0000256" key="8">
    <source>
        <dbReference type="ARBA" id="ARBA00022989"/>
    </source>
</evidence>
<feature type="transmembrane region" description="Helical" evidence="10">
    <location>
        <begin position="330"/>
        <end position="350"/>
    </location>
</feature>
<evidence type="ECO:0000256" key="1">
    <source>
        <dbReference type="ARBA" id="ARBA00004477"/>
    </source>
</evidence>
<feature type="transmembrane region" description="Helical" evidence="10">
    <location>
        <begin position="403"/>
        <end position="423"/>
    </location>
</feature>
<keyword evidence="8 10" id="KW-1133">Transmembrane helix</keyword>
<dbReference type="OrthoDB" id="377083at2759"/>